<sequence>MLLLLILLLLALARGALDPATCAADGPCKHPTDVVVQTLLPGSGPPVLTSHEYAAHVTLYIEADGGELTPSGWSTRKADGAARDEPFRFQPGRNLIEGWTEGVLKMREGERARLHVPSKKGYGAQEVGQKGAEGGFYIPPNADLLFDIEVLGKN</sequence>
<dbReference type="Proteomes" id="UP001165060">
    <property type="component" value="Unassembled WGS sequence"/>
</dbReference>
<comment type="catalytic activity">
    <reaction evidence="1 5">
        <text>[protein]-peptidylproline (omega=180) = [protein]-peptidylproline (omega=0)</text>
        <dbReference type="Rhea" id="RHEA:16237"/>
        <dbReference type="Rhea" id="RHEA-COMP:10747"/>
        <dbReference type="Rhea" id="RHEA-COMP:10748"/>
        <dbReference type="ChEBI" id="CHEBI:83833"/>
        <dbReference type="ChEBI" id="CHEBI:83834"/>
        <dbReference type="EC" id="5.2.1.8"/>
    </reaction>
</comment>
<organism evidence="8 9">
    <name type="scientific">Tetraparma gracilis</name>
    <dbReference type="NCBI Taxonomy" id="2962635"/>
    <lineage>
        <taxon>Eukaryota</taxon>
        <taxon>Sar</taxon>
        <taxon>Stramenopiles</taxon>
        <taxon>Ochrophyta</taxon>
        <taxon>Bolidophyceae</taxon>
        <taxon>Parmales</taxon>
        <taxon>Triparmaceae</taxon>
        <taxon>Tetraparma</taxon>
    </lineage>
</organism>
<feature type="domain" description="PPIase FKBP-type" evidence="7">
    <location>
        <begin position="50"/>
        <end position="154"/>
    </location>
</feature>
<proteinExistence type="predicted"/>
<evidence type="ECO:0000256" key="2">
    <source>
        <dbReference type="ARBA" id="ARBA00013194"/>
    </source>
</evidence>
<dbReference type="Pfam" id="PF00254">
    <property type="entry name" value="FKBP_C"/>
    <property type="match status" value="1"/>
</dbReference>
<keyword evidence="4 5" id="KW-0413">Isomerase</keyword>
<evidence type="ECO:0000259" key="7">
    <source>
        <dbReference type="PROSITE" id="PS50059"/>
    </source>
</evidence>
<dbReference type="PANTHER" id="PTHR45779">
    <property type="entry name" value="PEPTIDYLPROLYL ISOMERASE"/>
    <property type="match status" value="1"/>
</dbReference>
<dbReference type="Gene3D" id="3.10.50.40">
    <property type="match status" value="1"/>
</dbReference>
<keyword evidence="9" id="KW-1185">Reference proteome</keyword>
<dbReference type="PROSITE" id="PS50059">
    <property type="entry name" value="FKBP_PPIASE"/>
    <property type="match status" value="1"/>
</dbReference>
<dbReference type="EC" id="5.2.1.8" evidence="2 5"/>
<evidence type="ECO:0000256" key="6">
    <source>
        <dbReference type="SAM" id="SignalP"/>
    </source>
</evidence>
<dbReference type="InterPro" id="IPR001179">
    <property type="entry name" value="PPIase_FKBP_dom"/>
</dbReference>
<evidence type="ECO:0000256" key="5">
    <source>
        <dbReference type="PROSITE-ProRule" id="PRU00277"/>
    </source>
</evidence>
<comment type="caution">
    <text evidence="8">The sequence shown here is derived from an EMBL/GenBank/DDBJ whole genome shotgun (WGS) entry which is preliminary data.</text>
</comment>
<reference evidence="8 9" key="1">
    <citation type="journal article" date="2023" name="Commun. Biol.">
        <title>Genome analysis of Parmales, the sister group of diatoms, reveals the evolutionary specialization of diatoms from phago-mixotrophs to photoautotrophs.</title>
        <authorList>
            <person name="Ban H."/>
            <person name="Sato S."/>
            <person name="Yoshikawa S."/>
            <person name="Yamada K."/>
            <person name="Nakamura Y."/>
            <person name="Ichinomiya M."/>
            <person name="Sato N."/>
            <person name="Blanc-Mathieu R."/>
            <person name="Endo H."/>
            <person name="Kuwata A."/>
            <person name="Ogata H."/>
        </authorList>
    </citation>
    <scope>NUCLEOTIDE SEQUENCE [LARGE SCALE GENOMIC DNA]</scope>
</reference>
<evidence type="ECO:0000313" key="9">
    <source>
        <dbReference type="Proteomes" id="UP001165060"/>
    </source>
</evidence>
<dbReference type="InterPro" id="IPR046357">
    <property type="entry name" value="PPIase_dom_sf"/>
</dbReference>
<name>A0ABQ6MF47_9STRA</name>
<evidence type="ECO:0000256" key="4">
    <source>
        <dbReference type="ARBA" id="ARBA00023235"/>
    </source>
</evidence>
<dbReference type="EMBL" id="BRYB01004056">
    <property type="protein sequence ID" value="GMI24936.1"/>
    <property type="molecule type" value="Genomic_DNA"/>
</dbReference>
<evidence type="ECO:0000313" key="8">
    <source>
        <dbReference type="EMBL" id="GMI24936.1"/>
    </source>
</evidence>
<evidence type="ECO:0000256" key="3">
    <source>
        <dbReference type="ARBA" id="ARBA00023110"/>
    </source>
</evidence>
<dbReference type="SUPFAM" id="SSF54534">
    <property type="entry name" value="FKBP-like"/>
    <property type="match status" value="1"/>
</dbReference>
<keyword evidence="6" id="KW-0732">Signal</keyword>
<evidence type="ECO:0000256" key="1">
    <source>
        <dbReference type="ARBA" id="ARBA00000971"/>
    </source>
</evidence>
<keyword evidence="3 5" id="KW-0697">Rotamase</keyword>
<dbReference type="InterPro" id="IPR044609">
    <property type="entry name" value="FKBP2/11"/>
</dbReference>
<accession>A0ABQ6MF47</accession>
<feature type="chain" id="PRO_5047322495" description="peptidylprolyl isomerase" evidence="6">
    <location>
        <begin position="16"/>
        <end position="154"/>
    </location>
</feature>
<dbReference type="PANTHER" id="PTHR45779:SF7">
    <property type="entry name" value="PEPTIDYLPROLYL ISOMERASE"/>
    <property type="match status" value="1"/>
</dbReference>
<protein>
    <recommendedName>
        <fullName evidence="2 5">peptidylprolyl isomerase</fullName>
        <ecNumber evidence="2 5">5.2.1.8</ecNumber>
    </recommendedName>
</protein>
<feature type="signal peptide" evidence="6">
    <location>
        <begin position="1"/>
        <end position="15"/>
    </location>
</feature>
<gene>
    <name evidence="8" type="ORF">TeGR_g5076</name>
</gene>